<dbReference type="InterPro" id="IPR051067">
    <property type="entry name" value="NHER"/>
</dbReference>
<dbReference type="CDD" id="cd06768">
    <property type="entry name" value="PDZ_NHERF-like"/>
    <property type="match status" value="1"/>
</dbReference>
<name>A0A8C6YSR4_NOTPE</name>
<evidence type="ECO:0000256" key="1">
    <source>
        <dbReference type="ARBA" id="ARBA00022737"/>
    </source>
</evidence>
<dbReference type="Ensembl" id="ENSNPET00000003946.1">
    <property type="protein sequence ID" value="ENSNPEP00000003861.1"/>
    <property type="gene ID" value="ENSNPEG00000002953.1"/>
</dbReference>
<dbReference type="AlphaFoldDB" id="A0A8C6YSR4"/>
<dbReference type="SMART" id="SM00228">
    <property type="entry name" value="PDZ"/>
    <property type="match status" value="1"/>
</dbReference>
<dbReference type="Pfam" id="PF00595">
    <property type="entry name" value="PDZ"/>
    <property type="match status" value="1"/>
</dbReference>
<dbReference type="GO" id="GO:0005102">
    <property type="term" value="F:signaling receptor binding"/>
    <property type="evidence" value="ECO:0007669"/>
    <property type="project" value="TreeGrafter"/>
</dbReference>
<keyword evidence="4" id="KW-1185">Reference proteome</keyword>
<organism evidence="3 4">
    <name type="scientific">Nothoprocta perdicaria</name>
    <name type="common">Chilean tinamou</name>
    <name type="synonym">Crypturus perdicarius</name>
    <dbReference type="NCBI Taxonomy" id="30464"/>
    <lineage>
        <taxon>Eukaryota</taxon>
        <taxon>Metazoa</taxon>
        <taxon>Chordata</taxon>
        <taxon>Craniata</taxon>
        <taxon>Vertebrata</taxon>
        <taxon>Euteleostomi</taxon>
        <taxon>Archelosauria</taxon>
        <taxon>Archosauria</taxon>
        <taxon>Dinosauria</taxon>
        <taxon>Saurischia</taxon>
        <taxon>Theropoda</taxon>
        <taxon>Coelurosauria</taxon>
        <taxon>Aves</taxon>
        <taxon>Palaeognathae</taxon>
        <taxon>Tinamiformes</taxon>
        <taxon>Tinamidae</taxon>
        <taxon>Nothoprocta</taxon>
    </lineage>
</organism>
<evidence type="ECO:0000313" key="4">
    <source>
        <dbReference type="Proteomes" id="UP000694420"/>
    </source>
</evidence>
<dbReference type="GO" id="GO:0016324">
    <property type="term" value="C:apical plasma membrane"/>
    <property type="evidence" value="ECO:0007669"/>
    <property type="project" value="TreeGrafter"/>
</dbReference>
<dbReference type="PANTHER" id="PTHR14191">
    <property type="entry name" value="PDZ DOMAIN CONTAINING PROTEIN"/>
    <property type="match status" value="1"/>
</dbReference>
<dbReference type="PANTHER" id="PTHR14191:SF20">
    <property type="entry name" value="NA(+)_H(+) EXCHANGE REGULATORY COFACTOR NHE-RF4"/>
    <property type="match status" value="1"/>
</dbReference>
<keyword evidence="1" id="KW-0677">Repeat</keyword>
<evidence type="ECO:0000259" key="2">
    <source>
        <dbReference type="PROSITE" id="PS50106"/>
    </source>
</evidence>
<sequence>MSSASRPISLSPHAHQLCDGSQASMWAATKFEFNPKDGIDNPALSLAEDTGKYPHLWGPRFYLLNKDSSETFGFCLHKELGCQGHIIRQVELGGLAQRRGLQDGDRLLQVNGHFVDHMDHKKVTCIRMQDRGCPHMELPPGVACPSRALLGGNRSSPGPLQVVQKIKASGNQVLLAVLDSNTYETAKALGRDLSQMLPADIRPRLCHITRDKSGFGFSISGPEGKSGVGVAGP</sequence>
<reference evidence="3" key="1">
    <citation type="submission" date="2025-08" db="UniProtKB">
        <authorList>
            <consortium name="Ensembl"/>
        </authorList>
    </citation>
    <scope>IDENTIFICATION</scope>
</reference>
<evidence type="ECO:0000313" key="3">
    <source>
        <dbReference type="Ensembl" id="ENSNPEP00000003861.1"/>
    </source>
</evidence>
<proteinExistence type="predicted"/>
<dbReference type="Gene3D" id="2.30.42.10">
    <property type="match status" value="1"/>
</dbReference>
<dbReference type="InterPro" id="IPR001478">
    <property type="entry name" value="PDZ"/>
</dbReference>
<dbReference type="PROSITE" id="PS50106">
    <property type="entry name" value="PDZ"/>
    <property type="match status" value="1"/>
</dbReference>
<reference evidence="3" key="2">
    <citation type="submission" date="2025-09" db="UniProtKB">
        <authorList>
            <consortium name="Ensembl"/>
        </authorList>
    </citation>
    <scope>IDENTIFICATION</scope>
</reference>
<dbReference type="InterPro" id="IPR036034">
    <property type="entry name" value="PDZ_sf"/>
</dbReference>
<dbReference type="GO" id="GO:0043495">
    <property type="term" value="F:protein-membrane adaptor activity"/>
    <property type="evidence" value="ECO:0007669"/>
    <property type="project" value="TreeGrafter"/>
</dbReference>
<accession>A0A8C6YSR4</accession>
<dbReference type="Proteomes" id="UP000694420">
    <property type="component" value="Unplaced"/>
</dbReference>
<dbReference type="GO" id="GO:0072659">
    <property type="term" value="P:protein localization to plasma membrane"/>
    <property type="evidence" value="ECO:0007669"/>
    <property type="project" value="TreeGrafter"/>
</dbReference>
<dbReference type="SUPFAM" id="SSF50156">
    <property type="entry name" value="PDZ domain-like"/>
    <property type="match status" value="1"/>
</dbReference>
<feature type="domain" description="PDZ" evidence="2">
    <location>
        <begin position="61"/>
        <end position="123"/>
    </location>
</feature>
<protein>
    <recommendedName>
        <fullName evidence="2">PDZ domain-containing protein</fullName>
    </recommendedName>
</protein>